<proteinExistence type="predicted"/>
<comment type="caution">
    <text evidence="2">The sequence shown here is derived from an EMBL/GenBank/DDBJ whole genome shotgun (WGS) entry which is preliminary data.</text>
</comment>
<evidence type="ECO:0000313" key="2">
    <source>
        <dbReference type="EMBL" id="KAJ1197603.1"/>
    </source>
</evidence>
<sequence>MRRVTGDWVELTGSGRPAAVGPGPPKPPPGQSTIDCLECRTGSKSTPKAACEEEVDGGLIGGEGAASEFGEEVGSGCKEGKRVAFGKETEGQAHGYKIPSRPTDIRDKRNSIESLRGGCRIV</sequence>
<dbReference type="AlphaFoldDB" id="A0AAV7VBR6"/>
<accession>A0AAV7VBR6</accession>
<organism evidence="2 3">
    <name type="scientific">Pleurodeles waltl</name>
    <name type="common">Iberian ribbed newt</name>
    <dbReference type="NCBI Taxonomy" id="8319"/>
    <lineage>
        <taxon>Eukaryota</taxon>
        <taxon>Metazoa</taxon>
        <taxon>Chordata</taxon>
        <taxon>Craniata</taxon>
        <taxon>Vertebrata</taxon>
        <taxon>Euteleostomi</taxon>
        <taxon>Amphibia</taxon>
        <taxon>Batrachia</taxon>
        <taxon>Caudata</taxon>
        <taxon>Salamandroidea</taxon>
        <taxon>Salamandridae</taxon>
        <taxon>Pleurodelinae</taxon>
        <taxon>Pleurodeles</taxon>
    </lineage>
</organism>
<gene>
    <name evidence="2" type="ORF">NDU88_001459</name>
</gene>
<evidence type="ECO:0000313" key="3">
    <source>
        <dbReference type="Proteomes" id="UP001066276"/>
    </source>
</evidence>
<dbReference type="Proteomes" id="UP001066276">
    <property type="component" value="Chromosome 2_1"/>
</dbReference>
<feature type="region of interest" description="Disordered" evidence="1">
    <location>
        <begin position="88"/>
        <end position="122"/>
    </location>
</feature>
<evidence type="ECO:0000256" key="1">
    <source>
        <dbReference type="SAM" id="MobiDB-lite"/>
    </source>
</evidence>
<feature type="region of interest" description="Disordered" evidence="1">
    <location>
        <begin position="1"/>
        <end position="34"/>
    </location>
</feature>
<keyword evidence="3" id="KW-1185">Reference proteome</keyword>
<dbReference type="EMBL" id="JANPWB010000003">
    <property type="protein sequence ID" value="KAJ1197603.1"/>
    <property type="molecule type" value="Genomic_DNA"/>
</dbReference>
<reference evidence="2" key="1">
    <citation type="journal article" date="2022" name="bioRxiv">
        <title>Sequencing and chromosome-scale assembly of the giantPleurodeles waltlgenome.</title>
        <authorList>
            <person name="Brown T."/>
            <person name="Elewa A."/>
            <person name="Iarovenko S."/>
            <person name="Subramanian E."/>
            <person name="Araus A.J."/>
            <person name="Petzold A."/>
            <person name="Susuki M."/>
            <person name="Suzuki K.-i.T."/>
            <person name="Hayashi T."/>
            <person name="Toyoda A."/>
            <person name="Oliveira C."/>
            <person name="Osipova E."/>
            <person name="Leigh N.D."/>
            <person name="Simon A."/>
            <person name="Yun M.H."/>
        </authorList>
    </citation>
    <scope>NUCLEOTIDE SEQUENCE</scope>
    <source>
        <strain evidence="2">20211129_DDA</strain>
        <tissue evidence="2">Liver</tissue>
    </source>
</reference>
<protein>
    <submittedName>
        <fullName evidence="2">Uncharacterized protein</fullName>
    </submittedName>
</protein>
<name>A0AAV7VBR6_PLEWA</name>